<dbReference type="Pfam" id="PF01583">
    <property type="entry name" value="APS_kinase"/>
    <property type="match status" value="1"/>
</dbReference>
<evidence type="ECO:0000256" key="2">
    <source>
        <dbReference type="ARBA" id="ARBA00012121"/>
    </source>
</evidence>
<evidence type="ECO:0000259" key="8">
    <source>
        <dbReference type="Pfam" id="PF01583"/>
    </source>
</evidence>
<dbReference type="CDD" id="cd02027">
    <property type="entry name" value="APSK"/>
    <property type="match status" value="1"/>
</dbReference>
<comment type="pathway">
    <text evidence="6">Sulfur metabolism; hydrogen sulfide biosynthesis; sulfite from sulfate: step 2/3.</text>
</comment>
<gene>
    <name evidence="9" type="ORF">GC106_79330</name>
</gene>
<feature type="transmembrane region" description="Helical" evidence="7">
    <location>
        <begin position="65"/>
        <end position="84"/>
    </location>
</feature>
<dbReference type="Proteomes" id="UP000763557">
    <property type="component" value="Unassembled WGS sequence"/>
</dbReference>
<feature type="domain" description="APS kinase" evidence="8">
    <location>
        <begin position="4"/>
        <end position="151"/>
    </location>
</feature>
<keyword evidence="5 6" id="KW-0067">ATP-binding</keyword>
<organism evidence="9 10">
    <name type="scientific">Kibdelosporangium persicum</name>
    <dbReference type="NCBI Taxonomy" id="2698649"/>
    <lineage>
        <taxon>Bacteria</taxon>
        <taxon>Bacillati</taxon>
        <taxon>Actinomycetota</taxon>
        <taxon>Actinomycetes</taxon>
        <taxon>Pseudonocardiales</taxon>
        <taxon>Pseudonocardiaceae</taxon>
        <taxon>Kibdelosporangium</taxon>
    </lineage>
</organism>
<evidence type="ECO:0000313" key="10">
    <source>
        <dbReference type="Proteomes" id="UP000763557"/>
    </source>
</evidence>
<evidence type="ECO:0000256" key="4">
    <source>
        <dbReference type="ARBA" id="ARBA00022741"/>
    </source>
</evidence>
<keyword evidence="7" id="KW-0472">Membrane</keyword>
<dbReference type="InterPro" id="IPR059117">
    <property type="entry name" value="APS_kinase_dom"/>
</dbReference>
<comment type="caution">
    <text evidence="9">The sequence shown here is derived from an EMBL/GenBank/DDBJ whole genome shotgun (WGS) entry which is preliminary data.</text>
</comment>
<evidence type="ECO:0000256" key="7">
    <source>
        <dbReference type="SAM" id="Phobius"/>
    </source>
</evidence>
<keyword evidence="7" id="KW-0812">Transmembrane</keyword>
<evidence type="ECO:0000313" key="9">
    <source>
        <dbReference type="EMBL" id="NRN70662.1"/>
    </source>
</evidence>
<comment type="function">
    <text evidence="6">Catalyzes the synthesis of activated sulfate.</text>
</comment>
<dbReference type="InterPro" id="IPR027417">
    <property type="entry name" value="P-loop_NTPase"/>
</dbReference>
<dbReference type="EMBL" id="JAAATY010000042">
    <property type="protein sequence ID" value="NRN70662.1"/>
    <property type="molecule type" value="Genomic_DNA"/>
</dbReference>
<dbReference type="NCBIfam" id="NF003013">
    <property type="entry name" value="PRK03846.1"/>
    <property type="match status" value="1"/>
</dbReference>
<proteinExistence type="inferred from homology"/>
<keyword evidence="10" id="KW-1185">Reference proteome</keyword>
<keyword evidence="3 6" id="KW-0808">Transferase</keyword>
<comment type="similarity">
    <text evidence="6">Belongs to the APS kinase family.</text>
</comment>
<dbReference type="RefSeq" id="WP_173141824.1">
    <property type="nucleotide sequence ID" value="NZ_CBCSGW010000032.1"/>
</dbReference>
<dbReference type="NCBIfam" id="TIGR00455">
    <property type="entry name" value="apsK"/>
    <property type="match status" value="1"/>
</dbReference>
<evidence type="ECO:0000256" key="5">
    <source>
        <dbReference type="ARBA" id="ARBA00022840"/>
    </source>
</evidence>
<protein>
    <recommendedName>
        <fullName evidence="2 6">Adenylyl-sulfate kinase</fullName>
        <ecNumber evidence="2 6">2.7.1.25</ecNumber>
    </recommendedName>
</protein>
<keyword evidence="6 9" id="KW-0418">Kinase</keyword>
<dbReference type="SUPFAM" id="SSF52540">
    <property type="entry name" value="P-loop containing nucleoside triphosphate hydrolases"/>
    <property type="match status" value="1"/>
</dbReference>
<dbReference type="EC" id="2.7.1.25" evidence="2 6"/>
<keyword evidence="7" id="KW-1133">Transmembrane helix</keyword>
<dbReference type="PANTHER" id="PTHR42700:SF1">
    <property type="entry name" value="SULFATE ADENYLYLTRANSFERASE"/>
    <property type="match status" value="1"/>
</dbReference>
<dbReference type="InterPro" id="IPR050512">
    <property type="entry name" value="Sulf_AdTrans/APS_kinase"/>
</dbReference>
<comment type="catalytic activity">
    <reaction evidence="1 6">
        <text>adenosine 5'-phosphosulfate + ATP = 3'-phosphoadenylyl sulfate + ADP + H(+)</text>
        <dbReference type="Rhea" id="RHEA:24152"/>
        <dbReference type="ChEBI" id="CHEBI:15378"/>
        <dbReference type="ChEBI" id="CHEBI:30616"/>
        <dbReference type="ChEBI" id="CHEBI:58243"/>
        <dbReference type="ChEBI" id="CHEBI:58339"/>
        <dbReference type="ChEBI" id="CHEBI:456216"/>
        <dbReference type="EC" id="2.7.1.25"/>
    </reaction>
</comment>
<evidence type="ECO:0000256" key="3">
    <source>
        <dbReference type="ARBA" id="ARBA00022679"/>
    </source>
</evidence>
<dbReference type="GO" id="GO:0016301">
    <property type="term" value="F:kinase activity"/>
    <property type="evidence" value="ECO:0007669"/>
    <property type="project" value="UniProtKB-KW"/>
</dbReference>
<keyword evidence="4 6" id="KW-0547">Nucleotide-binding</keyword>
<dbReference type="Gene3D" id="3.40.50.300">
    <property type="entry name" value="P-loop containing nucleotide triphosphate hydrolases"/>
    <property type="match status" value="1"/>
</dbReference>
<sequence>MRTGCTLWFTGLPSSGKSTLATELAARLGHRAEVLDGDLLRKDFFPELGFSRADRIENVRRAGRLAAMLAAHGVVVVVPVIAPYRSARQWVRQLHIDAGLRYAEVWVDAPVEVCAHRDVKGLYAKARRGELRGLTGIDDPYEPPDAAELHLRTDHTTVLECLAELRQLVDVMCAAETAGSVWH</sequence>
<evidence type="ECO:0000256" key="6">
    <source>
        <dbReference type="RuleBase" id="RU004347"/>
    </source>
</evidence>
<accession>A0ABX2FH10</accession>
<evidence type="ECO:0000256" key="1">
    <source>
        <dbReference type="ARBA" id="ARBA00001823"/>
    </source>
</evidence>
<dbReference type="InterPro" id="IPR002891">
    <property type="entry name" value="APS"/>
</dbReference>
<name>A0ABX2FH10_9PSEU</name>
<dbReference type="PANTHER" id="PTHR42700">
    <property type="entry name" value="SULFATE ADENYLYLTRANSFERASE"/>
    <property type="match status" value="1"/>
</dbReference>
<reference evidence="9 10" key="1">
    <citation type="submission" date="2020-01" db="EMBL/GenBank/DDBJ databases">
        <title>Kibdelosporangium persica a novel Actinomycetes from a hot desert in Iran.</title>
        <authorList>
            <person name="Safaei N."/>
            <person name="Zaburannyi N."/>
            <person name="Mueller R."/>
            <person name="Wink J."/>
        </authorList>
    </citation>
    <scope>NUCLEOTIDE SEQUENCE [LARGE SCALE GENOMIC DNA]</scope>
    <source>
        <strain evidence="9 10">4NS15</strain>
    </source>
</reference>